<dbReference type="Proteomes" id="UP001159179">
    <property type="component" value="Unassembled WGS sequence"/>
</dbReference>
<dbReference type="Gene3D" id="3.30.70.270">
    <property type="match status" value="1"/>
</dbReference>
<proteinExistence type="predicted"/>
<accession>A0AAW6SX66</accession>
<dbReference type="InterPro" id="IPR043128">
    <property type="entry name" value="Rev_trsase/Diguanyl_cyclase"/>
</dbReference>
<dbReference type="Gene3D" id="3.30.450.20">
    <property type="entry name" value="PAS domain"/>
    <property type="match status" value="1"/>
</dbReference>
<evidence type="ECO:0000313" key="4">
    <source>
        <dbReference type="Proteomes" id="UP001159179"/>
    </source>
</evidence>
<dbReference type="PROSITE" id="PS50113">
    <property type="entry name" value="PAC"/>
    <property type="match status" value="1"/>
</dbReference>
<dbReference type="InterPro" id="IPR000700">
    <property type="entry name" value="PAS-assoc_C"/>
</dbReference>
<dbReference type="Pfam" id="PF13426">
    <property type="entry name" value="PAS_9"/>
    <property type="match status" value="1"/>
</dbReference>
<dbReference type="PROSITE" id="PS50887">
    <property type="entry name" value="GGDEF"/>
    <property type="match status" value="1"/>
</dbReference>
<dbReference type="NCBIfam" id="TIGR00229">
    <property type="entry name" value="sensory_box"/>
    <property type="match status" value="1"/>
</dbReference>
<dbReference type="SMART" id="SM00086">
    <property type="entry name" value="PAC"/>
    <property type="match status" value="1"/>
</dbReference>
<dbReference type="InterPro" id="IPR035965">
    <property type="entry name" value="PAS-like_dom_sf"/>
</dbReference>
<dbReference type="InterPro" id="IPR001610">
    <property type="entry name" value="PAC"/>
</dbReference>
<sequence>MMHDHNCEELMQLKFALEQSVMMVEINRDGKFIYVNDCFCRNTEYSRKELISQDIQLLDSNFYTVISLRETKELMEKGEKWEGDIYYKTKNGEVVWVEAVIVPVINRDGQLKKLLAIFTEKTDKTDVQMWRNMAYHDELTNLPNRRMLNLVLDSSIVGSDKQQEKLAILFMDINYFKKINDTYGHWIGDQLLKAVGERLNRIAFIKDRIFRQSGDEFIILLQGIENLDNQLESIISLFCQPFHIDSYSFEISVSIGVSLYPDHGNNHDLLLRYADIAMFHSKSRKGNTYLLYHSSMSSELPSRLTR</sequence>
<feature type="domain" description="GGDEF" evidence="2">
    <location>
        <begin position="164"/>
        <end position="294"/>
    </location>
</feature>
<organism evidence="3 4">
    <name type="scientific">Heyndrickxia oleronia</name>
    <dbReference type="NCBI Taxonomy" id="38875"/>
    <lineage>
        <taxon>Bacteria</taxon>
        <taxon>Bacillati</taxon>
        <taxon>Bacillota</taxon>
        <taxon>Bacilli</taxon>
        <taxon>Bacillales</taxon>
        <taxon>Bacillaceae</taxon>
        <taxon>Heyndrickxia</taxon>
    </lineage>
</organism>
<name>A0AAW6SX66_9BACI</name>
<dbReference type="SMART" id="SM00267">
    <property type="entry name" value="GGDEF"/>
    <property type="match status" value="1"/>
</dbReference>
<dbReference type="AlphaFoldDB" id="A0AAW6SX66"/>
<gene>
    <name evidence="3" type="ORF">P5X88_13300</name>
</gene>
<protein>
    <submittedName>
        <fullName evidence="3">Sensor domain-containing diguanylate cyclase</fullName>
    </submittedName>
</protein>
<dbReference type="EMBL" id="JAROYP010000007">
    <property type="protein sequence ID" value="MDH5161918.1"/>
    <property type="molecule type" value="Genomic_DNA"/>
</dbReference>
<dbReference type="CDD" id="cd01949">
    <property type="entry name" value="GGDEF"/>
    <property type="match status" value="1"/>
</dbReference>
<dbReference type="InterPro" id="IPR052163">
    <property type="entry name" value="DGC-Regulatory_Protein"/>
</dbReference>
<feature type="domain" description="PAC" evidence="1">
    <location>
        <begin position="79"/>
        <end position="133"/>
    </location>
</feature>
<dbReference type="PANTHER" id="PTHR46663:SF3">
    <property type="entry name" value="SLL0267 PROTEIN"/>
    <property type="match status" value="1"/>
</dbReference>
<dbReference type="InterPro" id="IPR029787">
    <property type="entry name" value="Nucleotide_cyclase"/>
</dbReference>
<evidence type="ECO:0000259" key="1">
    <source>
        <dbReference type="PROSITE" id="PS50113"/>
    </source>
</evidence>
<dbReference type="SUPFAM" id="SSF55073">
    <property type="entry name" value="Nucleotide cyclase"/>
    <property type="match status" value="1"/>
</dbReference>
<dbReference type="InterPro" id="IPR000160">
    <property type="entry name" value="GGDEF_dom"/>
</dbReference>
<dbReference type="PANTHER" id="PTHR46663">
    <property type="entry name" value="DIGUANYLATE CYCLASE DGCT-RELATED"/>
    <property type="match status" value="1"/>
</dbReference>
<dbReference type="InterPro" id="IPR000014">
    <property type="entry name" value="PAS"/>
</dbReference>
<reference evidence="3" key="1">
    <citation type="submission" date="2023-03" db="EMBL/GenBank/DDBJ databases">
        <title>Bacterial isolates from washroom surfaces on a university campus.</title>
        <authorList>
            <person name="Holman D.B."/>
            <person name="Gzyl K.E."/>
            <person name="Taheri A.E."/>
        </authorList>
    </citation>
    <scope>NUCLEOTIDE SEQUENCE</scope>
    <source>
        <strain evidence="3">RD03</strain>
    </source>
</reference>
<dbReference type="SUPFAM" id="SSF55785">
    <property type="entry name" value="PYP-like sensor domain (PAS domain)"/>
    <property type="match status" value="1"/>
</dbReference>
<dbReference type="RefSeq" id="WP_058004667.1">
    <property type="nucleotide sequence ID" value="NZ_JAROYP010000007.1"/>
</dbReference>
<evidence type="ECO:0000259" key="2">
    <source>
        <dbReference type="PROSITE" id="PS50887"/>
    </source>
</evidence>
<evidence type="ECO:0000313" key="3">
    <source>
        <dbReference type="EMBL" id="MDH5161918.1"/>
    </source>
</evidence>
<dbReference type="NCBIfam" id="TIGR00254">
    <property type="entry name" value="GGDEF"/>
    <property type="match status" value="1"/>
</dbReference>
<dbReference type="CDD" id="cd00130">
    <property type="entry name" value="PAS"/>
    <property type="match status" value="1"/>
</dbReference>
<comment type="caution">
    <text evidence="3">The sequence shown here is derived from an EMBL/GenBank/DDBJ whole genome shotgun (WGS) entry which is preliminary data.</text>
</comment>
<dbReference type="Pfam" id="PF00990">
    <property type="entry name" value="GGDEF"/>
    <property type="match status" value="1"/>
</dbReference>